<reference evidence="1 2" key="1">
    <citation type="submission" date="2010-08" db="EMBL/GenBank/DDBJ databases">
        <authorList>
            <person name="Durkin A.S."/>
            <person name="Madupu R."/>
            <person name="Torralba M."/>
            <person name="Gillis M."/>
            <person name="Methe B."/>
            <person name="Sutton G."/>
            <person name="Nelson K.E."/>
        </authorList>
    </citation>
    <scope>NUCLEOTIDE SEQUENCE [LARGE SCALE GENOMIC DNA]</scope>
    <source>
        <strain evidence="1 2">PB189-T1-4</strain>
    </source>
</reference>
<accession>A0ABN0B1D1</accession>
<gene>
    <name evidence="1" type="ORF">HMPREF9248_1159</name>
</gene>
<evidence type="ECO:0000313" key="2">
    <source>
        <dbReference type="Proteomes" id="UP000004431"/>
    </source>
</evidence>
<proteinExistence type="predicted"/>
<comment type="caution">
    <text evidence="1">The sequence shown here is derived from an EMBL/GenBank/DDBJ whole genome shotgun (WGS) entry which is preliminary data.</text>
</comment>
<dbReference type="Proteomes" id="UP000004431">
    <property type="component" value="Unassembled WGS sequence"/>
</dbReference>
<name>A0ABN0B1D1_9ACTN</name>
<dbReference type="EMBL" id="AEDQ01000010">
    <property type="protein sequence ID" value="EFL44559.1"/>
    <property type="molecule type" value="Genomic_DNA"/>
</dbReference>
<protein>
    <submittedName>
        <fullName evidence="1">Uncharacterized protein</fullName>
    </submittedName>
</protein>
<evidence type="ECO:0000313" key="1">
    <source>
        <dbReference type="EMBL" id="EFL44559.1"/>
    </source>
</evidence>
<sequence>MCTTQVSYTKQPAIKLFYGVYLKMQAMCRNFRGRGAGVHTIATNPACVCQWV</sequence>
<organism evidence="1 2">
    <name type="scientific">Fannyhessea vaginae PB189-T1-4</name>
    <dbReference type="NCBI Taxonomy" id="866774"/>
    <lineage>
        <taxon>Bacteria</taxon>
        <taxon>Bacillati</taxon>
        <taxon>Actinomycetota</taxon>
        <taxon>Coriobacteriia</taxon>
        <taxon>Coriobacteriales</taxon>
        <taxon>Atopobiaceae</taxon>
        <taxon>Fannyhessea</taxon>
    </lineage>
</organism>
<keyword evidence="2" id="KW-1185">Reference proteome</keyword>